<keyword evidence="3 5" id="KW-0808">Transferase</keyword>
<dbReference type="Gene3D" id="3.90.550.10">
    <property type="entry name" value="Spore Coat Polysaccharide Biosynthesis Protein SpsA, Chain A"/>
    <property type="match status" value="1"/>
</dbReference>
<protein>
    <submittedName>
        <fullName evidence="5">Glycosyltransferase family 2 protein</fullName>
    </submittedName>
</protein>
<keyword evidence="4" id="KW-1133">Transmembrane helix</keyword>
<evidence type="ECO:0000256" key="4">
    <source>
        <dbReference type="SAM" id="Phobius"/>
    </source>
</evidence>
<dbReference type="PANTHER" id="PTHR43179">
    <property type="entry name" value="RHAMNOSYLTRANSFERASE WBBL"/>
    <property type="match status" value="1"/>
</dbReference>
<keyword evidence="6" id="KW-1185">Reference proteome</keyword>
<feature type="transmembrane region" description="Helical" evidence="4">
    <location>
        <begin position="313"/>
        <end position="333"/>
    </location>
</feature>
<dbReference type="SUPFAM" id="SSF53448">
    <property type="entry name" value="Nucleotide-diphospho-sugar transferases"/>
    <property type="match status" value="1"/>
</dbReference>
<dbReference type="EMBL" id="VUMH01000002">
    <property type="protein sequence ID" value="MSS27109.1"/>
    <property type="molecule type" value="Genomic_DNA"/>
</dbReference>
<accession>A0A6L5XJ57</accession>
<organism evidence="5 6">
    <name type="scientific">Desulfovibrio porci</name>
    <dbReference type="NCBI Taxonomy" id="2605782"/>
    <lineage>
        <taxon>Bacteria</taxon>
        <taxon>Pseudomonadati</taxon>
        <taxon>Thermodesulfobacteriota</taxon>
        <taxon>Desulfovibrionia</taxon>
        <taxon>Desulfovibrionales</taxon>
        <taxon>Desulfovibrionaceae</taxon>
        <taxon>Desulfovibrio</taxon>
    </lineage>
</organism>
<dbReference type="InterPro" id="IPR029044">
    <property type="entry name" value="Nucleotide-diphossugar_trans"/>
</dbReference>
<gene>
    <name evidence="5" type="ORF">FYJ44_03410</name>
</gene>
<name>A0A6L5XJ57_9BACT</name>
<dbReference type="Proteomes" id="UP000477488">
    <property type="component" value="Unassembled WGS sequence"/>
</dbReference>
<comment type="caution">
    <text evidence="5">The sequence shown here is derived from an EMBL/GenBank/DDBJ whole genome shotgun (WGS) entry which is preliminary data.</text>
</comment>
<keyword evidence="4" id="KW-0472">Membrane</keyword>
<comment type="similarity">
    <text evidence="1">Belongs to the glycosyltransferase 2 family.</text>
</comment>
<dbReference type="AlphaFoldDB" id="A0A6L5XJ57"/>
<dbReference type="Pfam" id="PF13641">
    <property type="entry name" value="Glyco_tranf_2_3"/>
    <property type="match status" value="1"/>
</dbReference>
<evidence type="ECO:0000256" key="1">
    <source>
        <dbReference type="ARBA" id="ARBA00006739"/>
    </source>
</evidence>
<evidence type="ECO:0000313" key="5">
    <source>
        <dbReference type="EMBL" id="MSS27109.1"/>
    </source>
</evidence>
<evidence type="ECO:0000256" key="3">
    <source>
        <dbReference type="ARBA" id="ARBA00022679"/>
    </source>
</evidence>
<keyword evidence="4" id="KW-0812">Transmembrane</keyword>
<dbReference type="PANTHER" id="PTHR43179:SF12">
    <property type="entry name" value="GALACTOFURANOSYLTRANSFERASE GLFT2"/>
    <property type="match status" value="1"/>
</dbReference>
<sequence length="365" mass="38815">MLDSLEGRAKKRKDIVTFSAADLHAARCAVVLVHYNSARDALACLRALNALTARPACVIIADNASRPAERKALLEGWQALRRADGCEPPAFLHSGQTPPGTDALFLALPENSGFAGGNNAALRLLLATPAFDGVEAFWLLNTDTEPAPGALDALCARLNARPDAGLCGSTLCYAHAPDVVQAAGGCTLCPLTGRTSFLMGGAARSQALAADPAAVEARMACLVGASVLVRRRVLRTVGLLPEAYFLYYEDAAFGIEARRAGFSPAWAPRSLVIHKEGGSTGARGGGHASSKPARSRLMDYLAIRNRIYLIRSYYPGFLPTALASLAGVALNRLRRGQTDRLSLIFRAAWHGLRGRMGRPDNRNLS</sequence>
<reference evidence="5 6" key="1">
    <citation type="submission" date="2019-09" db="EMBL/GenBank/DDBJ databases">
        <title>In-depth cultivation of the pig gut microbiome towards novel bacterial diversity and tailored functional studies.</title>
        <authorList>
            <person name="Wylensek D."/>
            <person name="Hitch T.C.A."/>
            <person name="Clavel T."/>
        </authorList>
    </citation>
    <scope>NUCLEOTIDE SEQUENCE [LARGE SCALE GENOMIC DNA]</scope>
    <source>
        <strain evidence="5 6">PG-178-WT-4</strain>
    </source>
</reference>
<proteinExistence type="inferred from homology"/>
<evidence type="ECO:0000256" key="2">
    <source>
        <dbReference type="ARBA" id="ARBA00022676"/>
    </source>
</evidence>
<dbReference type="GO" id="GO:0016757">
    <property type="term" value="F:glycosyltransferase activity"/>
    <property type="evidence" value="ECO:0007669"/>
    <property type="project" value="UniProtKB-KW"/>
</dbReference>
<evidence type="ECO:0000313" key="6">
    <source>
        <dbReference type="Proteomes" id="UP000477488"/>
    </source>
</evidence>
<keyword evidence="2" id="KW-0328">Glycosyltransferase</keyword>